<organism evidence="1 2">
    <name type="scientific">Gossypium arboreum</name>
    <name type="common">Tree cotton</name>
    <name type="synonym">Gossypium nanking</name>
    <dbReference type="NCBI Taxonomy" id="29729"/>
    <lineage>
        <taxon>Eukaryota</taxon>
        <taxon>Viridiplantae</taxon>
        <taxon>Streptophyta</taxon>
        <taxon>Embryophyta</taxon>
        <taxon>Tracheophyta</taxon>
        <taxon>Spermatophyta</taxon>
        <taxon>Magnoliopsida</taxon>
        <taxon>eudicotyledons</taxon>
        <taxon>Gunneridae</taxon>
        <taxon>Pentapetalae</taxon>
        <taxon>rosids</taxon>
        <taxon>malvids</taxon>
        <taxon>Malvales</taxon>
        <taxon>Malvaceae</taxon>
        <taxon>Malvoideae</taxon>
        <taxon>Gossypium</taxon>
    </lineage>
</organism>
<dbReference type="Proteomes" id="UP000032142">
    <property type="component" value="Unassembled WGS sequence"/>
</dbReference>
<dbReference type="AlphaFoldDB" id="A0A0B0P3Z2"/>
<evidence type="ECO:0000313" key="1">
    <source>
        <dbReference type="EMBL" id="KHG18096.1"/>
    </source>
</evidence>
<name>A0A0B0P3Z2_GOSAR</name>
<accession>A0A0B0P3Z2</accession>
<evidence type="ECO:0000313" key="2">
    <source>
        <dbReference type="Proteomes" id="UP000032142"/>
    </source>
</evidence>
<sequence>MRGALPHPDGVGLVMQTAWGVLLLDNGTKGSNVASH</sequence>
<keyword evidence="2" id="KW-1185">Reference proteome</keyword>
<reference evidence="2" key="1">
    <citation type="submission" date="2014-09" db="EMBL/GenBank/DDBJ databases">
        <authorList>
            <person name="Mudge J."/>
            <person name="Ramaraj T."/>
            <person name="Lindquist I.E."/>
            <person name="Bharti A.K."/>
            <person name="Sundararajan A."/>
            <person name="Cameron C.T."/>
            <person name="Woodward J.E."/>
            <person name="May G.D."/>
            <person name="Brubaker C."/>
            <person name="Broadhvest J."/>
            <person name="Wilkins T.A."/>
        </authorList>
    </citation>
    <scope>NUCLEOTIDE SEQUENCE</scope>
    <source>
        <strain evidence="2">cv. AKA8401</strain>
    </source>
</reference>
<proteinExistence type="predicted"/>
<gene>
    <name evidence="1" type="ORF">F383_23105</name>
</gene>
<dbReference type="EMBL" id="KN409817">
    <property type="protein sequence ID" value="KHG18096.1"/>
    <property type="molecule type" value="Genomic_DNA"/>
</dbReference>
<protein>
    <submittedName>
        <fullName evidence="1">Uncharacterized protein</fullName>
    </submittedName>
</protein>